<dbReference type="InterPro" id="IPR011041">
    <property type="entry name" value="Quinoprot_gluc/sorb_DH_b-prop"/>
</dbReference>
<protein>
    <submittedName>
        <fullName evidence="6">Putative membrane-bound dehydrogenase domain-containing protein</fullName>
    </submittedName>
</protein>
<dbReference type="Gene3D" id="1.10.760.10">
    <property type="entry name" value="Cytochrome c-like domain"/>
    <property type="match status" value="1"/>
</dbReference>
<dbReference type="InterPro" id="IPR013427">
    <property type="entry name" value="Haem-bd_dom_put"/>
</dbReference>
<dbReference type="InterPro" id="IPR016024">
    <property type="entry name" value="ARM-type_fold"/>
</dbReference>
<sequence length="1022" mass="113691">MQLLKSFKVIFTVGVLLGIGIQISCSEKATRTIDYTMLSEKEKRKPENALSSMEVADGLKLSLFASEPILANPTNMAIDSKGRIWICEGTNYRDFSNPDISYDNEGDRILILEDTDHDGVADTSKVFYQGKDVNSALGIAVLGSKIIISVSPNVLVFTDENGDDVPDSKEILFSGIEGVDHDHGVHAFVFGPDSRLYFNYGNNGKQLLDKDGNAIKDIHGNNIIADGSNYREGMAFRMEMDGSNIEVLGHNFRNPYELAVDSYGGLWQSDNDDDGNRGTRINYLMEYGNYGYKDVLTGKNWRERRTGWEDEIPKRHWHLNDPGTVPNLLQTGSGSPCGITVYEDELLPEKYQGQLIHAEPGHNVVRSYMVEEKGSGYTAIVENLIKSKDDWFRPDDVTVAPDGSLFISDWYDGGVGGHKAEDIRQGRIYRLSTKEGYTPKTFDFNSGAGAAEGLLSGNMDVFYQSWQKLNAMGDAAEPYLKEMIAKGGTGKARALWLGAKNPSKTKTYIEMALTDTNAKFRLQGIRMARYLAKNELERYLEIVATDSSPQVRREAAIALRYLGTKKAAELWATLAEQHDPADRWSLEALGIGSDKFPNLYFSAWKENTGNDWMDEKGKQIVWRTRASATIPLLAEMIKDDAISEEDMASYFRAFDFKDHPKKDEILLALLSEEHPKIKSIQAYVVGQLNEDFVNNSRKHTLTVKNVLPKIEGTAEWLMAVKKLGLKNQTNNIFELVRKGNDEALRKEAVVVLFDFDGDQLVEDYLKSDAPEAEKMEVLGIMSGVSGQKAIALLKGILMEDTLNYPLTRRVVEVLGNSGGGQKELYELLEAGKLPDAHKTTAVLKLMNSWNSEIRENAPKFLEGSASEDLDVDALVERSGDAVHGKELYNTYCSSCHIAGPTGVEFGPALSDIGNKLSKQFLYSNIIYPSAGISFGYEGYTIKMRDGTTYNGYILSRAEDELVLKMMGGAQREIELADIVAQEAMEKSLMTEGLNKVMSEEDLVDLVEYLGTLKVEEDVVDLN</sequence>
<dbReference type="Proteomes" id="UP000190339">
    <property type="component" value="Unassembled WGS sequence"/>
</dbReference>
<dbReference type="NCBIfam" id="TIGR02604">
    <property type="entry name" value="Piru_Ver_Nterm"/>
    <property type="match status" value="1"/>
</dbReference>
<evidence type="ECO:0000256" key="3">
    <source>
        <dbReference type="ARBA" id="ARBA00023004"/>
    </source>
</evidence>
<dbReference type="NCBIfam" id="TIGR02603">
    <property type="entry name" value="CxxCH_TIGR02603"/>
    <property type="match status" value="1"/>
</dbReference>
<evidence type="ECO:0000259" key="5">
    <source>
        <dbReference type="PROSITE" id="PS51007"/>
    </source>
</evidence>
<dbReference type="Gene3D" id="2.120.10.30">
    <property type="entry name" value="TolB, C-terminal domain"/>
    <property type="match status" value="1"/>
</dbReference>
<accession>A0A1T5CNP2</accession>
<dbReference type="Pfam" id="PF23500">
    <property type="entry name" value="DUF7133"/>
    <property type="match status" value="1"/>
</dbReference>
<evidence type="ECO:0000256" key="1">
    <source>
        <dbReference type="ARBA" id="ARBA00022617"/>
    </source>
</evidence>
<evidence type="ECO:0000313" key="7">
    <source>
        <dbReference type="Proteomes" id="UP000190339"/>
    </source>
</evidence>
<dbReference type="SUPFAM" id="SSF46626">
    <property type="entry name" value="Cytochrome c"/>
    <property type="match status" value="1"/>
</dbReference>
<dbReference type="SUPFAM" id="SSF50952">
    <property type="entry name" value="Soluble quinoprotein glucose dehydrogenase"/>
    <property type="match status" value="1"/>
</dbReference>
<proteinExistence type="predicted"/>
<dbReference type="STRING" id="561365.SAMN05660866_02350"/>
<dbReference type="InterPro" id="IPR011042">
    <property type="entry name" value="6-blade_b-propeller_TolB-like"/>
</dbReference>
<dbReference type="GO" id="GO:0020037">
    <property type="term" value="F:heme binding"/>
    <property type="evidence" value="ECO:0007669"/>
    <property type="project" value="InterPro"/>
</dbReference>
<dbReference type="InterPro" id="IPR009056">
    <property type="entry name" value="Cyt_c-like_dom"/>
</dbReference>
<dbReference type="InterPro" id="IPR013428">
    <property type="entry name" value="Membrane-bound_put_N"/>
</dbReference>
<keyword evidence="7" id="KW-1185">Reference proteome</keyword>
<evidence type="ECO:0000256" key="2">
    <source>
        <dbReference type="ARBA" id="ARBA00022723"/>
    </source>
</evidence>
<dbReference type="AlphaFoldDB" id="A0A1T5CNP2"/>
<dbReference type="PANTHER" id="PTHR33546">
    <property type="entry name" value="LARGE, MULTIFUNCTIONAL SECRETED PROTEIN-RELATED"/>
    <property type="match status" value="1"/>
</dbReference>
<dbReference type="Gene3D" id="1.25.10.10">
    <property type="entry name" value="Leucine-rich Repeat Variant"/>
    <property type="match status" value="1"/>
</dbReference>
<organism evidence="6 7">
    <name type="scientific">Maribacter arcticus</name>
    <dbReference type="NCBI Taxonomy" id="561365"/>
    <lineage>
        <taxon>Bacteria</taxon>
        <taxon>Pseudomonadati</taxon>
        <taxon>Bacteroidota</taxon>
        <taxon>Flavobacteriia</taxon>
        <taxon>Flavobacteriales</taxon>
        <taxon>Flavobacteriaceae</taxon>
        <taxon>Maribacter</taxon>
    </lineage>
</organism>
<evidence type="ECO:0000256" key="4">
    <source>
        <dbReference type="PROSITE-ProRule" id="PRU00433"/>
    </source>
</evidence>
<name>A0A1T5CNP2_9FLAO</name>
<dbReference type="PROSITE" id="PS51007">
    <property type="entry name" value="CYTC"/>
    <property type="match status" value="1"/>
</dbReference>
<feature type="domain" description="Cytochrome c" evidence="5">
    <location>
        <begin position="879"/>
        <end position="1013"/>
    </location>
</feature>
<keyword evidence="1 4" id="KW-0349">Heme</keyword>
<dbReference type="SUPFAM" id="SSF48371">
    <property type="entry name" value="ARM repeat"/>
    <property type="match status" value="1"/>
</dbReference>
<dbReference type="Pfam" id="PF00034">
    <property type="entry name" value="Cytochrom_C"/>
    <property type="match status" value="1"/>
</dbReference>
<dbReference type="InterPro" id="IPR055557">
    <property type="entry name" value="DUF7133"/>
</dbReference>
<dbReference type="InterPro" id="IPR036909">
    <property type="entry name" value="Cyt_c-like_dom_sf"/>
</dbReference>
<dbReference type="EMBL" id="FUYL01000007">
    <property type="protein sequence ID" value="SKB61128.1"/>
    <property type="molecule type" value="Genomic_DNA"/>
</dbReference>
<reference evidence="7" key="1">
    <citation type="submission" date="2017-02" db="EMBL/GenBank/DDBJ databases">
        <authorList>
            <person name="Varghese N."/>
            <person name="Submissions S."/>
        </authorList>
    </citation>
    <scope>NUCLEOTIDE SEQUENCE [LARGE SCALE GENOMIC DNA]</scope>
    <source>
        <strain evidence="7">DSM 23546</strain>
    </source>
</reference>
<keyword evidence="2 4" id="KW-0479">Metal-binding</keyword>
<dbReference type="GO" id="GO:0046872">
    <property type="term" value="F:metal ion binding"/>
    <property type="evidence" value="ECO:0007669"/>
    <property type="project" value="UniProtKB-KW"/>
</dbReference>
<dbReference type="OrthoDB" id="9812332at2"/>
<dbReference type="GO" id="GO:0009055">
    <property type="term" value="F:electron transfer activity"/>
    <property type="evidence" value="ECO:0007669"/>
    <property type="project" value="InterPro"/>
</dbReference>
<gene>
    <name evidence="6" type="ORF">SAMN05660866_02350</name>
</gene>
<dbReference type="InterPro" id="IPR011989">
    <property type="entry name" value="ARM-like"/>
</dbReference>
<keyword evidence="3 4" id="KW-0408">Iron</keyword>
<evidence type="ECO:0000313" key="6">
    <source>
        <dbReference type="EMBL" id="SKB61128.1"/>
    </source>
</evidence>
<dbReference type="RefSeq" id="WP_079512803.1">
    <property type="nucleotide sequence ID" value="NZ_FUYL01000007.1"/>
</dbReference>
<dbReference type="PANTHER" id="PTHR33546:SF1">
    <property type="entry name" value="LARGE, MULTIFUNCTIONAL SECRETED PROTEIN"/>
    <property type="match status" value="1"/>
</dbReference>